<dbReference type="EMBL" id="JACJLV010000025">
    <property type="protein sequence ID" value="MBM6827147.1"/>
    <property type="molecule type" value="Genomic_DNA"/>
</dbReference>
<organism evidence="1 2">
    <name type="scientific">Mordavella massiliensis</name>
    <dbReference type="NCBI Taxonomy" id="1871024"/>
    <lineage>
        <taxon>Bacteria</taxon>
        <taxon>Bacillati</taxon>
        <taxon>Bacillota</taxon>
        <taxon>Clostridia</taxon>
        <taxon>Eubacteriales</taxon>
        <taxon>Clostridiaceae</taxon>
        <taxon>Mordavella</taxon>
    </lineage>
</organism>
<accession>A0A938X2I0</accession>
<protein>
    <submittedName>
        <fullName evidence="1">Uncharacterized protein</fullName>
    </submittedName>
</protein>
<reference evidence="1" key="1">
    <citation type="submission" date="2020-08" db="EMBL/GenBank/DDBJ databases">
        <authorList>
            <person name="Cejkova D."/>
            <person name="Kubasova T."/>
            <person name="Jahodarova E."/>
            <person name="Rychlik I."/>
        </authorList>
    </citation>
    <scope>NUCLEOTIDE SEQUENCE</scope>
    <source>
        <strain evidence="1">An420c</strain>
    </source>
</reference>
<name>A0A938X2I0_9CLOT</name>
<dbReference type="RefSeq" id="WP_204909186.1">
    <property type="nucleotide sequence ID" value="NZ_JACJLV010000025.1"/>
</dbReference>
<sequence length="366" mass="43726">MGKKRGGLFDFNRDGKESIGEMYVAYQMYQKWLKRKEEKNSSYKVDPYDYKMEEHEDEDIFQEEDNSWRDYCQDGSEYGIDPEDFETEEEYDEAICEAREEMEEETITLSFSICNEEYERKERQRAEFLRSGKEQFIPAHYLTLEGDYLYAKAIKDHFTIPCALQDETVEREMEFVQILKKLARRDMKFSLQVWDWCLKNFLPFSIYDDYCERNLCKDVILELCDFPEGFTEQLVCYLKDHQEFLSEIIRAGDEPVYGMSVLITAAIRGNALLVADVLFRSELKKAEGDWKETNKLAEDVIYECKDYEEVETIEYVRDNYLPLLAEVPDGSAYGLNPLFYQTEEEYLQAWEKQNKGWRRWDQNKEI</sequence>
<dbReference type="Proteomes" id="UP000713880">
    <property type="component" value="Unassembled WGS sequence"/>
</dbReference>
<evidence type="ECO:0000313" key="2">
    <source>
        <dbReference type="Proteomes" id="UP000713880"/>
    </source>
</evidence>
<dbReference type="AlphaFoldDB" id="A0A938X2I0"/>
<reference evidence="1" key="2">
    <citation type="journal article" date="2021" name="Sci. Rep.">
        <title>The distribution of antibiotic resistance genes in chicken gut microbiota commensals.</title>
        <authorList>
            <person name="Juricova H."/>
            <person name="Matiasovicova J."/>
            <person name="Kubasova T."/>
            <person name="Cejkova D."/>
            <person name="Rychlik I."/>
        </authorList>
    </citation>
    <scope>NUCLEOTIDE SEQUENCE</scope>
    <source>
        <strain evidence="1">An420c</strain>
    </source>
</reference>
<evidence type="ECO:0000313" key="1">
    <source>
        <dbReference type="EMBL" id="MBM6827147.1"/>
    </source>
</evidence>
<proteinExistence type="predicted"/>
<keyword evidence="2" id="KW-1185">Reference proteome</keyword>
<gene>
    <name evidence="1" type="ORF">H6A13_08595</name>
</gene>
<comment type="caution">
    <text evidence="1">The sequence shown here is derived from an EMBL/GenBank/DDBJ whole genome shotgun (WGS) entry which is preliminary data.</text>
</comment>